<dbReference type="SUPFAM" id="SSF51338">
    <property type="entry name" value="Composite domain of metallo-dependent hydrolases"/>
    <property type="match status" value="1"/>
</dbReference>
<dbReference type="AlphaFoldDB" id="A0A6J7L1Y6"/>
<gene>
    <name evidence="2" type="ORF">UFOPK3773_02057</name>
</gene>
<proteinExistence type="predicted"/>
<organism evidence="2">
    <name type="scientific">freshwater metagenome</name>
    <dbReference type="NCBI Taxonomy" id="449393"/>
    <lineage>
        <taxon>unclassified sequences</taxon>
        <taxon>metagenomes</taxon>
        <taxon>ecological metagenomes</taxon>
    </lineage>
</organism>
<feature type="domain" description="Amidohydrolase 3" evidence="1">
    <location>
        <begin position="114"/>
        <end position="388"/>
    </location>
</feature>
<protein>
    <submittedName>
        <fullName evidence="2">Unannotated protein</fullName>
    </submittedName>
</protein>
<dbReference type="InterPro" id="IPR052349">
    <property type="entry name" value="Metallo-hydrolase_Enzymes"/>
</dbReference>
<dbReference type="PANTHER" id="PTHR32027:SF9">
    <property type="entry name" value="BLL3847 PROTEIN"/>
    <property type="match status" value="1"/>
</dbReference>
<sequence length="407" mass="42989">MCRVQVVVRDVRPWGNPAVDLVVRDGRIVELAPPRTARGDRVIEGGGLMALPSLTDAHAHPDKTFWGQPWLARGPATSLRELIEYDVVTRARSDVSVESRASAILRQAVVSGTRAMRAHVDVAPTHGLTNVVGVRDAAAALSSAIDVQVVAFPQLGVIVAPGTDSLLRDALDAGAHVVGGLDPWSLDGDADAQIDLLYAIAAEHGVEIDVHLHDLGAEGVRQVAVLAQRALSAGLVGRLTISHAFCLGQLPEAELVGVIDLLVRADVAIVTCALGADSLVPYSLLRREGVRVGLGSDGIRDPWTPFGNADMLERAYLAAYRTDARTDEELTEPLLIAVEGGADILGLPSSALRVGDPADLILVEGEGAAQVVIDRPQRRTVLKAGVVVAHDGQFLDSIEFSPTTAHH</sequence>
<accession>A0A6J7L1Y6</accession>
<evidence type="ECO:0000313" key="2">
    <source>
        <dbReference type="EMBL" id="CAB4962061.1"/>
    </source>
</evidence>
<dbReference type="GO" id="GO:0016814">
    <property type="term" value="F:hydrolase activity, acting on carbon-nitrogen (but not peptide) bonds, in cyclic amidines"/>
    <property type="evidence" value="ECO:0007669"/>
    <property type="project" value="TreeGrafter"/>
</dbReference>
<reference evidence="2" key="1">
    <citation type="submission" date="2020-05" db="EMBL/GenBank/DDBJ databases">
        <authorList>
            <person name="Chiriac C."/>
            <person name="Salcher M."/>
            <person name="Ghai R."/>
            <person name="Kavagutti S V."/>
        </authorList>
    </citation>
    <scope>NUCLEOTIDE SEQUENCE</scope>
</reference>
<dbReference type="PANTHER" id="PTHR32027">
    <property type="entry name" value="CYTOSINE DEAMINASE"/>
    <property type="match status" value="1"/>
</dbReference>
<evidence type="ECO:0000259" key="1">
    <source>
        <dbReference type="Pfam" id="PF07969"/>
    </source>
</evidence>
<name>A0A6J7L1Y6_9ZZZZ</name>
<dbReference type="EMBL" id="CAFBNF010000312">
    <property type="protein sequence ID" value="CAB4962061.1"/>
    <property type="molecule type" value="Genomic_DNA"/>
</dbReference>
<dbReference type="NCBIfam" id="NF004636">
    <property type="entry name" value="PRK05985.1"/>
    <property type="match status" value="1"/>
</dbReference>
<dbReference type="Pfam" id="PF07969">
    <property type="entry name" value="Amidohydro_3"/>
    <property type="match status" value="1"/>
</dbReference>
<dbReference type="InterPro" id="IPR013108">
    <property type="entry name" value="Amidohydro_3"/>
</dbReference>
<dbReference type="InterPro" id="IPR032466">
    <property type="entry name" value="Metal_Hydrolase"/>
</dbReference>
<dbReference type="InterPro" id="IPR011059">
    <property type="entry name" value="Metal-dep_hydrolase_composite"/>
</dbReference>
<dbReference type="Gene3D" id="3.20.20.140">
    <property type="entry name" value="Metal-dependent hydrolases"/>
    <property type="match status" value="1"/>
</dbReference>
<dbReference type="CDD" id="cd01293">
    <property type="entry name" value="Bact_CD"/>
    <property type="match status" value="1"/>
</dbReference>
<dbReference type="Gene3D" id="2.30.40.10">
    <property type="entry name" value="Urease, subunit C, domain 1"/>
    <property type="match status" value="1"/>
</dbReference>
<dbReference type="SUPFAM" id="SSF51556">
    <property type="entry name" value="Metallo-dependent hydrolases"/>
    <property type="match status" value="1"/>
</dbReference>